<reference evidence="2 3" key="1">
    <citation type="journal article" date="2019" name="Int. J. Syst. Evol. Microbiol.">
        <title>The Global Catalogue of Microorganisms (GCM) 10K type strain sequencing project: providing services to taxonomists for standard genome sequencing and annotation.</title>
        <authorList>
            <consortium name="The Broad Institute Genomics Platform"/>
            <consortium name="The Broad Institute Genome Sequencing Center for Infectious Disease"/>
            <person name="Wu L."/>
            <person name="Ma J."/>
        </authorList>
    </citation>
    <scope>NUCLEOTIDE SEQUENCE [LARGE SCALE GENOMIC DNA]</scope>
    <source>
        <strain evidence="2 3">JCM 14718</strain>
    </source>
</reference>
<proteinExistence type="predicted"/>
<dbReference type="Pfam" id="PF06197">
    <property type="entry name" value="DUF998"/>
    <property type="match status" value="1"/>
</dbReference>
<comment type="caution">
    <text evidence="2">The sequence shown here is derived from an EMBL/GenBank/DDBJ whole genome shotgun (WGS) entry which is preliminary data.</text>
</comment>
<name>A0ABN2FQ85_9ACTN</name>
<feature type="transmembrane region" description="Helical" evidence="1">
    <location>
        <begin position="48"/>
        <end position="68"/>
    </location>
</feature>
<feature type="transmembrane region" description="Helical" evidence="1">
    <location>
        <begin position="80"/>
        <end position="100"/>
    </location>
</feature>
<keyword evidence="3" id="KW-1185">Reference proteome</keyword>
<feature type="transmembrane region" description="Helical" evidence="1">
    <location>
        <begin position="120"/>
        <end position="145"/>
    </location>
</feature>
<dbReference type="InterPro" id="IPR009339">
    <property type="entry name" value="DUF998"/>
</dbReference>
<keyword evidence="1" id="KW-0472">Membrane</keyword>
<feature type="transmembrane region" description="Helical" evidence="1">
    <location>
        <begin position="152"/>
        <end position="174"/>
    </location>
</feature>
<accession>A0ABN2FQ85</accession>
<evidence type="ECO:0000313" key="2">
    <source>
        <dbReference type="EMBL" id="GAA1656417.1"/>
    </source>
</evidence>
<dbReference type="EMBL" id="BAAANY010000001">
    <property type="protein sequence ID" value="GAA1656417.1"/>
    <property type="molecule type" value="Genomic_DNA"/>
</dbReference>
<organism evidence="2 3">
    <name type="scientific">Fodinicola feengrottensis</name>
    <dbReference type="NCBI Taxonomy" id="435914"/>
    <lineage>
        <taxon>Bacteria</taxon>
        <taxon>Bacillati</taxon>
        <taxon>Actinomycetota</taxon>
        <taxon>Actinomycetes</taxon>
        <taxon>Mycobacteriales</taxon>
        <taxon>Fodinicola</taxon>
    </lineage>
</organism>
<feature type="transmembrane region" description="Helical" evidence="1">
    <location>
        <begin position="7"/>
        <end position="28"/>
    </location>
</feature>
<protein>
    <submittedName>
        <fullName evidence="2">DUF998 domain-containing protein</fullName>
    </submittedName>
</protein>
<sequence length="211" mass="22293">MNRNRALVACGVIGPLLFVVVFLIEGAVRAGYSPWRHPVSSLSLGPLGWIQAVNFVVSGLLVIAYAIGLQSAVRAYGGGFWTPMLIALVGLGLFGAGFFATDPISGYPPGTAPITAVRTVHGVLHDLCSTPVFTALPAACFVVAYRIGKRFWVVYSIASGVASLACFVLTSLGFQQNPAFVSVGGLLQRLTIAIGFVWMSALAVHLLRRTE</sequence>
<gene>
    <name evidence="2" type="ORF">GCM10009765_02290</name>
</gene>
<evidence type="ECO:0000313" key="3">
    <source>
        <dbReference type="Proteomes" id="UP001500618"/>
    </source>
</evidence>
<feature type="transmembrane region" description="Helical" evidence="1">
    <location>
        <begin position="186"/>
        <end position="207"/>
    </location>
</feature>
<keyword evidence="1" id="KW-0812">Transmembrane</keyword>
<dbReference type="RefSeq" id="WP_344306282.1">
    <property type="nucleotide sequence ID" value="NZ_BAAANY010000001.1"/>
</dbReference>
<keyword evidence="1" id="KW-1133">Transmembrane helix</keyword>
<evidence type="ECO:0000256" key="1">
    <source>
        <dbReference type="SAM" id="Phobius"/>
    </source>
</evidence>
<dbReference type="Proteomes" id="UP001500618">
    <property type="component" value="Unassembled WGS sequence"/>
</dbReference>